<sequence>MKKQYRILIFFTCVTFCTHNTNAQTMHCGTTYFETELKNTDPNYLGRVLQLQSGIQDTINAHHLNSLLSRASLIWGVKRIPVVVHVIGNARNNAALSTAFSVQQLIIDKLNEDFRKMTSTPGYGNGVDAEIEFCLAQKDPNGLPTTGVLSVNDNSHGPYSKADDILIKNWSHWPPDKYLNIWICDLTGSNVQAWGSDPSMYFTSNVPATKNRDGVVCDMNAFGTRILTHEIGHWLNLKHTYSDAQKDCIYTDFCGDTPFCFGGSGSDLTNNCLPPNQCTTENNNGISTRQVANYMDDAEDCMNMFTTDQTTRMQLTLSNIRNGILQNSAAACLAPPIPTTCLNHIQDPGEEDIDCGGICPPCFVGGCRTVAFKINGRTTSWGNITNVNLNCPIKIIPDQCVWAFTQIYKEHLSASDPNAWFCTCTNFCMTSKAKYECSYKVLYISIQECDENFQMIGTESGQWFDVTNSFLYTQTIDLFDYLNILGNPLAHGKYFKIKIAFTTNIMHEWQEHTGFIKVFEPNVFLTNKTITNSQVADNITINNCSANSPINVVASNAIEILPNTSLTDGSYFINTIDCNNISNY</sequence>
<feature type="signal peptide" evidence="9">
    <location>
        <begin position="1"/>
        <end position="23"/>
    </location>
</feature>
<reference evidence="11" key="1">
    <citation type="submission" date="2019-10" db="EMBL/GenBank/DDBJ databases">
        <title>Draft genome sequence of Panacibacter sp. KCS-6.</title>
        <authorList>
            <person name="Yim K.J."/>
        </authorList>
    </citation>
    <scope>NUCLEOTIDE SEQUENCE</scope>
    <source>
        <strain evidence="11">KCS-6</strain>
    </source>
</reference>
<evidence type="ECO:0000256" key="9">
    <source>
        <dbReference type="SAM" id="SignalP"/>
    </source>
</evidence>
<gene>
    <name evidence="11" type="ORF">GD597_06335</name>
</gene>
<keyword evidence="7" id="KW-0482">Metalloprotease</keyword>
<dbReference type="Gene3D" id="3.40.390.10">
    <property type="entry name" value="Collagenase (Catalytic Domain)"/>
    <property type="match status" value="1"/>
</dbReference>
<proteinExistence type="inferred from homology"/>
<keyword evidence="8" id="KW-1015">Disulfide bond</keyword>
<evidence type="ECO:0000256" key="2">
    <source>
        <dbReference type="ARBA" id="ARBA00022670"/>
    </source>
</evidence>
<evidence type="ECO:0000256" key="1">
    <source>
        <dbReference type="ARBA" id="ARBA00008721"/>
    </source>
</evidence>
<protein>
    <recommendedName>
        <fullName evidence="10">Peptidase M43 pregnancy-associated plasma-A domain-containing protein</fullName>
    </recommendedName>
</protein>
<dbReference type="PANTHER" id="PTHR47466:SF1">
    <property type="entry name" value="METALLOPROTEASE MEP1 (AFU_ORTHOLOGUE AFUA_1G07730)-RELATED"/>
    <property type="match status" value="1"/>
</dbReference>
<evidence type="ECO:0000313" key="11">
    <source>
        <dbReference type="EMBL" id="NNV55068.1"/>
    </source>
</evidence>
<evidence type="ECO:0000256" key="8">
    <source>
        <dbReference type="ARBA" id="ARBA00023157"/>
    </source>
</evidence>
<evidence type="ECO:0000256" key="4">
    <source>
        <dbReference type="ARBA" id="ARBA00022729"/>
    </source>
</evidence>
<keyword evidence="6" id="KW-0862">Zinc</keyword>
<feature type="domain" description="Peptidase M43 pregnancy-associated plasma-A" evidence="10">
    <location>
        <begin position="171"/>
        <end position="316"/>
    </location>
</feature>
<evidence type="ECO:0000256" key="7">
    <source>
        <dbReference type="ARBA" id="ARBA00023049"/>
    </source>
</evidence>
<dbReference type="Pfam" id="PF05572">
    <property type="entry name" value="Peptidase_M43"/>
    <property type="match status" value="1"/>
</dbReference>
<dbReference type="SUPFAM" id="SSF55486">
    <property type="entry name" value="Metalloproteases ('zincins'), catalytic domain"/>
    <property type="match status" value="1"/>
</dbReference>
<dbReference type="PANTHER" id="PTHR47466">
    <property type="match status" value="1"/>
</dbReference>
<dbReference type="GO" id="GO:0008237">
    <property type="term" value="F:metallopeptidase activity"/>
    <property type="evidence" value="ECO:0007669"/>
    <property type="project" value="UniProtKB-KW"/>
</dbReference>
<evidence type="ECO:0000313" key="12">
    <source>
        <dbReference type="Proteomes" id="UP000598971"/>
    </source>
</evidence>
<organism evidence="11 12">
    <name type="scientific">Limnovirga soli</name>
    <dbReference type="NCBI Taxonomy" id="2656915"/>
    <lineage>
        <taxon>Bacteria</taxon>
        <taxon>Pseudomonadati</taxon>
        <taxon>Bacteroidota</taxon>
        <taxon>Chitinophagia</taxon>
        <taxon>Chitinophagales</taxon>
        <taxon>Chitinophagaceae</taxon>
        <taxon>Limnovirga</taxon>
    </lineage>
</organism>
<dbReference type="GO" id="GO:0046872">
    <property type="term" value="F:metal ion binding"/>
    <property type="evidence" value="ECO:0007669"/>
    <property type="project" value="UniProtKB-KW"/>
</dbReference>
<dbReference type="InterPro" id="IPR008754">
    <property type="entry name" value="Peptidase_M43"/>
</dbReference>
<dbReference type="RefSeq" id="WP_171607000.1">
    <property type="nucleotide sequence ID" value="NZ_WHPF01000004.1"/>
</dbReference>
<dbReference type="Proteomes" id="UP000598971">
    <property type="component" value="Unassembled WGS sequence"/>
</dbReference>
<keyword evidence="12" id="KW-1185">Reference proteome</keyword>
<keyword evidence="4 9" id="KW-0732">Signal</keyword>
<evidence type="ECO:0000256" key="5">
    <source>
        <dbReference type="ARBA" id="ARBA00022801"/>
    </source>
</evidence>
<dbReference type="InterPro" id="IPR024079">
    <property type="entry name" value="MetalloPept_cat_dom_sf"/>
</dbReference>
<evidence type="ECO:0000259" key="10">
    <source>
        <dbReference type="Pfam" id="PF05572"/>
    </source>
</evidence>
<comment type="similarity">
    <text evidence="1">Belongs to the peptidase M43B family.</text>
</comment>
<keyword evidence="5" id="KW-0378">Hydrolase</keyword>
<dbReference type="AlphaFoldDB" id="A0A8J8JSS9"/>
<dbReference type="EMBL" id="WHPF01000004">
    <property type="protein sequence ID" value="NNV55068.1"/>
    <property type="molecule type" value="Genomic_DNA"/>
</dbReference>
<feature type="chain" id="PRO_5035270743" description="Peptidase M43 pregnancy-associated plasma-A domain-containing protein" evidence="9">
    <location>
        <begin position="24"/>
        <end position="584"/>
    </location>
</feature>
<name>A0A8J8JSS9_9BACT</name>
<keyword evidence="3" id="KW-0479">Metal-binding</keyword>
<evidence type="ECO:0000256" key="6">
    <source>
        <dbReference type="ARBA" id="ARBA00022833"/>
    </source>
</evidence>
<accession>A0A8J8JSS9</accession>
<dbReference type="GO" id="GO:0006508">
    <property type="term" value="P:proteolysis"/>
    <property type="evidence" value="ECO:0007669"/>
    <property type="project" value="UniProtKB-KW"/>
</dbReference>
<evidence type="ECO:0000256" key="3">
    <source>
        <dbReference type="ARBA" id="ARBA00022723"/>
    </source>
</evidence>
<comment type="caution">
    <text evidence="11">The sequence shown here is derived from an EMBL/GenBank/DDBJ whole genome shotgun (WGS) entry which is preliminary data.</text>
</comment>
<keyword evidence="2" id="KW-0645">Protease</keyword>